<comment type="caution">
    <text evidence="6">The sequence shown here is derived from an EMBL/GenBank/DDBJ whole genome shotgun (WGS) entry which is preliminary data.</text>
</comment>
<feature type="domain" description="ZMYM2-like/QRICH1 C-terminal" evidence="5">
    <location>
        <begin position="73"/>
        <end position="221"/>
    </location>
</feature>
<feature type="region of interest" description="Disordered" evidence="4">
    <location>
        <begin position="234"/>
        <end position="268"/>
    </location>
</feature>
<dbReference type="InterPro" id="IPR021893">
    <property type="entry name" value="ZMYM2-like_C"/>
</dbReference>
<evidence type="ECO:0000259" key="5">
    <source>
        <dbReference type="Pfam" id="PF12012"/>
    </source>
</evidence>
<evidence type="ECO:0000256" key="3">
    <source>
        <dbReference type="ARBA" id="ARBA00022843"/>
    </source>
</evidence>
<dbReference type="Proteomes" id="UP001626550">
    <property type="component" value="Unassembled WGS sequence"/>
</dbReference>
<protein>
    <recommendedName>
        <fullName evidence="5">ZMYM2-like/QRICH1 C-terminal domain-containing protein</fullName>
    </recommendedName>
</protein>
<gene>
    <name evidence="6" type="ORF">Ciccas_010076</name>
</gene>
<dbReference type="AlphaFoldDB" id="A0ABD2PW85"/>
<evidence type="ECO:0000313" key="7">
    <source>
        <dbReference type="Proteomes" id="UP001626550"/>
    </source>
</evidence>
<proteinExistence type="predicted"/>
<organism evidence="6 7">
    <name type="scientific">Cichlidogyrus casuarinus</name>
    <dbReference type="NCBI Taxonomy" id="1844966"/>
    <lineage>
        <taxon>Eukaryota</taxon>
        <taxon>Metazoa</taxon>
        <taxon>Spiralia</taxon>
        <taxon>Lophotrochozoa</taxon>
        <taxon>Platyhelminthes</taxon>
        <taxon>Monogenea</taxon>
        <taxon>Monopisthocotylea</taxon>
        <taxon>Dactylogyridea</taxon>
        <taxon>Ancyrocephalidae</taxon>
        <taxon>Cichlidogyrus</taxon>
    </lineage>
</organism>
<dbReference type="PANTHER" id="PTHR46963">
    <property type="entry name" value="SIMILAR TO RIKEN CDNA E130308A19"/>
    <property type="match status" value="1"/>
</dbReference>
<keyword evidence="1" id="KW-1017">Isopeptide bond</keyword>
<feature type="compositionally biased region" description="Polar residues" evidence="4">
    <location>
        <begin position="243"/>
        <end position="261"/>
    </location>
</feature>
<evidence type="ECO:0000256" key="2">
    <source>
        <dbReference type="ARBA" id="ARBA00022553"/>
    </source>
</evidence>
<feature type="compositionally biased region" description="Low complexity" evidence="4">
    <location>
        <begin position="41"/>
        <end position="53"/>
    </location>
</feature>
<reference evidence="6 7" key="1">
    <citation type="submission" date="2024-11" db="EMBL/GenBank/DDBJ databases">
        <title>Adaptive evolution of stress response genes in parasites aligns with host niche diversity.</title>
        <authorList>
            <person name="Hahn C."/>
            <person name="Resl P."/>
        </authorList>
    </citation>
    <scope>NUCLEOTIDE SEQUENCE [LARGE SCALE GENOMIC DNA]</scope>
    <source>
        <strain evidence="6">EGGRZ-B1_66</strain>
        <tissue evidence="6">Body</tissue>
    </source>
</reference>
<feature type="compositionally biased region" description="Basic and acidic residues" evidence="4">
    <location>
        <begin position="337"/>
        <end position="359"/>
    </location>
</feature>
<dbReference type="Pfam" id="PF12012">
    <property type="entry name" value="DUF3504"/>
    <property type="match status" value="1"/>
</dbReference>
<accession>A0ABD2PW85</accession>
<name>A0ABD2PW85_9PLAT</name>
<feature type="compositionally biased region" description="Low complexity" evidence="4">
    <location>
        <begin position="386"/>
        <end position="398"/>
    </location>
</feature>
<evidence type="ECO:0000256" key="4">
    <source>
        <dbReference type="SAM" id="MobiDB-lite"/>
    </source>
</evidence>
<dbReference type="InterPro" id="IPR042838">
    <property type="entry name" value="KIAA1958"/>
</dbReference>
<feature type="non-terminal residue" evidence="6">
    <location>
        <position position="1"/>
    </location>
</feature>
<keyword evidence="3" id="KW-0832">Ubl conjugation</keyword>
<dbReference type="PANTHER" id="PTHR46963:SF2">
    <property type="match status" value="1"/>
</dbReference>
<sequence>YQNYPYSVLKDNIFQGTRSILNQRLLELRNQSRPSVSAPLSGDSDQHSTSQSHDGNDPEDPNVKPPTGAELLRDGALGAENPQALLNSLWLMNRTQFNVGGSLRHKALYWGQFQLITSIDGARVRYCRGHGGSGNNTAMGSGNPATQMSRILTAQNQPICCTGTGKRLPMPFNCVDLFEIYASLRPVDCRGPSDPFYLVPEFNWEHGSGWFKSCGASSQLISRIPRLLGLKPTKEAGVMPTTPVGNVPQSGDSEQLSQTEVGSKEPQDKARQLVQALISQNQALFGNLINPQSLTDVAQQYLKNFQKAFTGAQSNGQHDHQSSTSDEDTASGAENNGAKDDSDEHGSKNGHGEKQRGDGNEAMSDSTSSSRPVSRELPAPNCLIESSSSDHLSSLTTI</sequence>
<keyword evidence="2" id="KW-0597">Phosphoprotein</keyword>
<evidence type="ECO:0000256" key="1">
    <source>
        <dbReference type="ARBA" id="ARBA00022499"/>
    </source>
</evidence>
<feature type="region of interest" description="Disordered" evidence="4">
    <location>
        <begin position="312"/>
        <end position="398"/>
    </location>
</feature>
<evidence type="ECO:0000313" key="6">
    <source>
        <dbReference type="EMBL" id="KAL3311343.1"/>
    </source>
</evidence>
<feature type="region of interest" description="Disordered" evidence="4">
    <location>
        <begin position="31"/>
        <end position="70"/>
    </location>
</feature>
<dbReference type="EMBL" id="JBJKFK010002284">
    <property type="protein sequence ID" value="KAL3311343.1"/>
    <property type="molecule type" value="Genomic_DNA"/>
</dbReference>
<keyword evidence="7" id="KW-1185">Reference proteome</keyword>